<keyword evidence="3" id="KW-1185">Reference proteome</keyword>
<feature type="transmembrane region" description="Helical" evidence="1">
    <location>
        <begin position="20"/>
        <end position="37"/>
    </location>
</feature>
<proteinExistence type="predicted"/>
<dbReference type="AlphaFoldDB" id="A0A8J8CLE0"/>
<accession>A0A8J8CLE0</accession>
<dbReference type="EMBL" id="WVIE01000032">
    <property type="protein sequence ID" value="NDJ19521.1"/>
    <property type="molecule type" value="Genomic_DNA"/>
</dbReference>
<evidence type="ECO:0000313" key="2">
    <source>
        <dbReference type="EMBL" id="NDJ19521.1"/>
    </source>
</evidence>
<organism evidence="2 3">
    <name type="scientific">Myxacorys almedinensis A</name>
    <dbReference type="NCBI Taxonomy" id="2690445"/>
    <lineage>
        <taxon>Bacteria</taxon>
        <taxon>Bacillati</taxon>
        <taxon>Cyanobacteriota</taxon>
        <taxon>Cyanophyceae</taxon>
        <taxon>Leptolyngbyales</taxon>
        <taxon>Leptolyngbyaceae</taxon>
        <taxon>Myxacorys</taxon>
        <taxon>Myxacorys almedinensis</taxon>
    </lineage>
</organism>
<name>A0A8J8CLE0_9CYAN</name>
<comment type="caution">
    <text evidence="2">The sequence shown here is derived from an EMBL/GenBank/DDBJ whole genome shotgun (WGS) entry which is preliminary data.</text>
</comment>
<evidence type="ECO:0000313" key="3">
    <source>
        <dbReference type="Proteomes" id="UP000646053"/>
    </source>
</evidence>
<evidence type="ECO:0000256" key="1">
    <source>
        <dbReference type="SAM" id="Phobius"/>
    </source>
</evidence>
<dbReference type="RefSeq" id="WP_162425047.1">
    <property type="nucleotide sequence ID" value="NZ_WVIE01000032.1"/>
</dbReference>
<keyword evidence="1" id="KW-0472">Membrane</keyword>
<dbReference type="Proteomes" id="UP000646053">
    <property type="component" value="Unassembled WGS sequence"/>
</dbReference>
<sequence length="63" mass="6614">MLIGVQSSNEITAPAKASSLIAITFATALSGSDWLAIESGLRVLQLFLGIFLILLALATHTEN</sequence>
<protein>
    <submittedName>
        <fullName evidence="2">Uncharacterized protein</fullName>
    </submittedName>
</protein>
<keyword evidence="1" id="KW-1133">Transmembrane helix</keyword>
<gene>
    <name evidence="2" type="ORF">GS601_19900</name>
</gene>
<keyword evidence="1" id="KW-0812">Transmembrane</keyword>
<feature type="transmembrane region" description="Helical" evidence="1">
    <location>
        <begin position="43"/>
        <end position="61"/>
    </location>
</feature>
<reference evidence="2" key="1">
    <citation type="submission" date="2019-12" db="EMBL/GenBank/DDBJ databases">
        <title>High-Quality draft genome sequences of three cyanobacteria isolated from the limestone walls of the Old Cathedral of Coimbra.</title>
        <authorList>
            <person name="Tiago I."/>
            <person name="Soares F."/>
            <person name="Portugal A."/>
        </authorList>
    </citation>
    <scope>NUCLEOTIDE SEQUENCE</scope>
    <source>
        <strain evidence="2">A</strain>
    </source>
</reference>